<proteinExistence type="inferred from homology"/>
<feature type="domain" description="Polymerase nucleotidyl transferase" evidence="10">
    <location>
        <begin position="12"/>
        <end position="98"/>
    </location>
</feature>
<dbReference type="Pfam" id="PF01909">
    <property type="entry name" value="NTP_transf_2"/>
    <property type="match status" value="1"/>
</dbReference>
<protein>
    <submittedName>
        <fullName evidence="11">Nucleotidyltransferase family protein</fullName>
    </submittedName>
</protein>
<keyword evidence="6" id="KW-0547">Nucleotide-binding</keyword>
<evidence type="ECO:0000313" key="11">
    <source>
        <dbReference type="EMBL" id="MFC3450084.1"/>
    </source>
</evidence>
<dbReference type="InterPro" id="IPR002934">
    <property type="entry name" value="Polymerase_NTP_transf_dom"/>
</dbReference>
<evidence type="ECO:0000256" key="8">
    <source>
        <dbReference type="ARBA" id="ARBA00022842"/>
    </source>
</evidence>
<keyword evidence="4" id="KW-0548">Nucleotidyltransferase</keyword>
<dbReference type="RefSeq" id="WP_378238751.1">
    <property type="nucleotide sequence ID" value="NZ_JBHRWK010000014.1"/>
</dbReference>
<dbReference type="PANTHER" id="PTHR33571:SF12">
    <property type="entry name" value="BSL3053 PROTEIN"/>
    <property type="match status" value="1"/>
</dbReference>
<dbReference type="SUPFAM" id="SSF81301">
    <property type="entry name" value="Nucleotidyltransferase"/>
    <property type="match status" value="1"/>
</dbReference>
<accession>A0ABV7NTH5</accession>
<sequence length="102" mass="11748">MHESIELKKREIEELCRKHSVSRLDLFGSAVSDRFDLVSSDVDVLVEFDAGQGFDYFGTYFDLKEGLERILGRPVDLVSVTSIRNPYFKQQVLETRELLYAA</sequence>
<gene>
    <name evidence="11" type="ORF">ACFOSH_11645</name>
</gene>
<dbReference type="Proteomes" id="UP001595645">
    <property type="component" value="Unassembled WGS sequence"/>
</dbReference>
<dbReference type="InterPro" id="IPR052038">
    <property type="entry name" value="Type-VII_TA_antitoxin"/>
</dbReference>
<keyword evidence="7" id="KW-0067">ATP-binding</keyword>
<dbReference type="InterPro" id="IPR043519">
    <property type="entry name" value="NT_sf"/>
</dbReference>
<comment type="caution">
    <text evidence="11">The sequence shown here is derived from an EMBL/GenBank/DDBJ whole genome shotgun (WGS) entry which is preliminary data.</text>
</comment>
<keyword evidence="3" id="KW-0808">Transferase</keyword>
<dbReference type="Gene3D" id="3.30.460.10">
    <property type="entry name" value="Beta Polymerase, domain 2"/>
    <property type="match status" value="1"/>
</dbReference>
<keyword evidence="2" id="KW-1277">Toxin-antitoxin system</keyword>
<evidence type="ECO:0000256" key="5">
    <source>
        <dbReference type="ARBA" id="ARBA00022723"/>
    </source>
</evidence>
<evidence type="ECO:0000313" key="12">
    <source>
        <dbReference type="Proteomes" id="UP001595645"/>
    </source>
</evidence>
<comment type="cofactor">
    <cofactor evidence="1">
        <name>Mg(2+)</name>
        <dbReference type="ChEBI" id="CHEBI:18420"/>
    </cofactor>
</comment>
<dbReference type="EMBL" id="JBHRWK010000014">
    <property type="protein sequence ID" value="MFC3450084.1"/>
    <property type="molecule type" value="Genomic_DNA"/>
</dbReference>
<evidence type="ECO:0000256" key="6">
    <source>
        <dbReference type="ARBA" id="ARBA00022741"/>
    </source>
</evidence>
<evidence type="ECO:0000256" key="2">
    <source>
        <dbReference type="ARBA" id="ARBA00022649"/>
    </source>
</evidence>
<keyword evidence="5" id="KW-0479">Metal-binding</keyword>
<evidence type="ECO:0000256" key="7">
    <source>
        <dbReference type="ARBA" id="ARBA00022840"/>
    </source>
</evidence>
<keyword evidence="8" id="KW-0460">Magnesium</keyword>
<keyword evidence="12" id="KW-1185">Reference proteome</keyword>
<dbReference type="CDD" id="cd05403">
    <property type="entry name" value="NT_KNTase_like"/>
    <property type="match status" value="1"/>
</dbReference>
<evidence type="ECO:0000256" key="1">
    <source>
        <dbReference type="ARBA" id="ARBA00001946"/>
    </source>
</evidence>
<dbReference type="PANTHER" id="PTHR33571">
    <property type="entry name" value="SSL8005 PROTEIN"/>
    <property type="match status" value="1"/>
</dbReference>
<reference evidence="12" key="1">
    <citation type="journal article" date="2019" name="Int. J. Syst. Evol. Microbiol.">
        <title>The Global Catalogue of Microorganisms (GCM) 10K type strain sequencing project: providing services to taxonomists for standard genome sequencing and annotation.</title>
        <authorList>
            <consortium name="The Broad Institute Genomics Platform"/>
            <consortium name="The Broad Institute Genome Sequencing Center for Infectious Disease"/>
            <person name="Wu L."/>
            <person name="Ma J."/>
        </authorList>
    </citation>
    <scope>NUCLEOTIDE SEQUENCE [LARGE SCALE GENOMIC DNA]</scope>
    <source>
        <strain evidence="12">CGMCC 4.7676</strain>
    </source>
</reference>
<evidence type="ECO:0000256" key="9">
    <source>
        <dbReference type="ARBA" id="ARBA00038276"/>
    </source>
</evidence>
<name>A0ABV7NTH5_9PSEU</name>
<evidence type="ECO:0000256" key="4">
    <source>
        <dbReference type="ARBA" id="ARBA00022695"/>
    </source>
</evidence>
<evidence type="ECO:0000259" key="10">
    <source>
        <dbReference type="Pfam" id="PF01909"/>
    </source>
</evidence>
<comment type="similarity">
    <text evidence="9">Belongs to the MntA antitoxin family.</text>
</comment>
<organism evidence="11 12">
    <name type="scientific">Amycolatopsis speibonae</name>
    <dbReference type="NCBI Taxonomy" id="1450224"/>
    <lineage>
        <taxon>Bacteria</taxon>
        <taxon>Bacillati</taxon>
        <taxon>Actinomycetota</taxon>
        <taxon>Actinomycetes</taxon>
        <taxon>Pseudonocardiales</taxon>
        <taxon>Pseudonocardiaceae</taxon>
        <taxon>Amycolatopsis</taxon>
    </lineage>
</organism>
<evidence type="ECO:0000256" key="3">
    <source>
        <dbReference type="ARBA" id="ARBA00022679"/>
    </source>
</evidence>